<sequence>MALGGLGEKTITFAKGGNSEHVHEKILEAYPFLANVGGYQILRTGECGNRQLIMLPIPPGGYTVAFLKSTLASAKGYIRPFQKEIIVDHGSVIGGVQSQISMSSKVECVNCHQIVAMDSMKMHGDVRGGGSSATLDESYRYCRQCCGDW</sequence>
<gene>
    <name evidence="1" type="ORF">PACLA_8A071835</name>
</gene>
<dbReference type="EMBL" id="CACRXK020006567">
    <property type="protein sequence ID" value="CAB4009770.1"/>
    <property type="molecule type" value="Genomic_DNA"/>
</dbReference>
<evidence type="ECO:0000313" key="2">
    <source>
        <dbReference type="Proteomes" id="UP001152795"/>
    </source>
</evidence>
<dbReference type="OrthoDB" id="5964629at2759"/>
<name>A0A6S7I1X4_PARCT</name>
<evidence type="ECO:0000313" key="1">
    <source>
        <dbReference type="EMBL" id="CAB4009770.1"/>
    </source>
</evidence>
<accession>A0A6S7I1X4</accession>
<organism evidence="1 2">
    <name type="scientific">Paramuricea clavata</name>
    <name type="common">Red gorgonian</name>
    <name type="synonym">Violescent sea-whip</name>
    <dbReference type="NCBI Taxonomy" id="317549"/>
    <lineage>
        <taxon>Eukaryota</taxon>
        <taxon>Metazoa</taxon>
        <taxon>Cnidaria</taxon>
        <taxon>Anthozoa</taxon>
        <taxon>Octocorallia</taxon>
        <taxon>Malacalcyonacea</taxon>
        <taxon>Plexauridae</taxon>
        <taxon>Paramuricea</taxon>
    </lineage>
</organism>
<keyword evidence="2" id="KW-1185">Reference proteome</keyword>
<protein>
    <submittedName>
        <fullName evidence="1">Uncharacterized protein</fullName>
    </submittedName>
</protein>
<proteinExistence type="predicted"/>
<reference evidence="1" key="1">
    <citation type="submission" date="2020-04" db="EMBL/GenBank/DDBJ databases">
        <authorList>
            <person name="Alioto T."/>
            <person name="Alioto T."/>
            <person name="Gomez Garrido J."/>
        </authorList>
    </citation>
    <scope>NUCLEOTIDE SEQUENCE</scope>
    <source>
        <strain evidence="1">A484AB</strain>
    </source>
</reference>
<comment type="caution">
    <text evidence="1">The sequence shown here is derived from an EMBL/GenBank/DDBJ whole genome shotgun (WGS) entry which is preliminary data.</text>
</comment>
<dbReference type="AlphaFoldDB" id="A0A6S7I1X4"/>
<dbReference type="Proteomes" id="UP001152795">
    <property type="component" value="Unassembled WGS sequence"/>
</dbReference>